<name>A0A3M0J1X3_HIRRU</name>
<sequence length="171" mass="18856">MRTLLKGSQDLIGALAWDLLTSRVKGEDFSVPVIKNVQIELDKKFELNDLVLIPEADNNLLGRDLIIALGIKITPCEGKLKIYSLTEEDNFKNLQLVAQSREEQGQWWLGETVGKGLQHQDTGHVLMLLVGKHAICFNVVIALAAVAPGINMDVNTVLAWDQNLGSPMSIQ</sequence>
<dbReference type="Gene3D" id="2.40.70.10">
    <property type="entry name" value="Acid Proteases"/>
    <property type="match status" value="1"/>
</dbReference>
<dbReference type="Proteomes" id="UP000269221">
    <property type="component" value="Unassembled WGS sequence"/>
</dbReference>
<proteinExistence type="predicted"/>
<dbReference type="EMBL" id="QRBI01000193">
    <property type="protein sequence ID" value="RMB94868.1"/>
    <property type="molecule type" value="Genomic_DNA"/>
</dbReference>
<protein>
    <submittedName>
        <fullName evidence="1">Uncharacterized protein</fullName>
    </submittedName>
</protein>
<comment type="caution">
    <text evidence="1">The sequence shown here is derived from an EMBL/GenBank/DDBJ whole genome shotgun (WGS) entry which is preliminary data.</text>
</comment>
<evidence type="ECO:0000313" key="2">
    <source>
        <dbReference type="Proteomes" id="UP000269221"/>
    </source>
</evidence>
<dbReference type="AlphaFoldDB" id="A0A3M0J1X3"/>
<evidence type="ECO:0000313" key="1">
    <source>
        <dbReference type="EMBL" id="RMB94868.1"/>
    </source>
</evidence>
<gene>
    <name evidence="1" type="ORF">DUI87_28672</name>
</gene>
<accession>A0A3M0J1X3</accession>
<keyword evidence="2" id="KW-1185">Reference proteome</keyword>
<dbReference type="InterPro" id="IPR021109">
    <property type="entry name" value="Peptidase_aspartic_dom_sf"/>
</dbReference>
<reference evidence="1 2" key="1">
    <citation type="submission" date="2018-07" db="EMBL/GenBank/DDBJ databases">
        <title>A high quality draft genome assembly of the barn swallow (H. rustica rustica).</title>
        <authorList>
            <person name="Formenti G."/>
            <person name="Chiara M."/>
            <person name="Poveda L."/>
            <person name="Francoijs K.-J."/>
            <person name="Bonisoli-Alquati A."/>
            <person name="Canova L."/>
            <person name="Gianfranceschi L."/>
            <person name="Horner D.S."/>
            <person name="Saino N."/>
        </authorList>
    </citation>
    <scope>NUCLEOTIDE SEQUENCE [LARGE SCALE GENOMIC DNA]</scope>
    <source>
        <strain evidence="1">Chelidonia</strain>
        <tissue evidence="1">Blood</tissue>
    </source>
</reference>
<organism evidence="1 2">
    <name type="scientific">Hirundo rustica rustica</name>
    <dbReference type="NCBI Taxonomy" id="333673"/>
    <lineage>
        <taxon>Eukaryota</taxon>
        <taxon>Metazoa</taxon>
        <taxon>Chordata</taxon>
        <taxon>Craniata</taxon>
        <taxon>Vertebrata</taxon>
        <taxon>Euteleostomi</taxon>
        <taxon>Archelosauria</taxon>
        <taxon>Archosauria</taxon>
        <taxon>Dinosauria</taxon>
        <taxon>Saurischia</taxon>
        <taxon>Theropoda</taxon>
        <taxon>Coelurosauria</taxon>
        <taxon>Aves</taxon>
        <taxon>Neognathae</taxon>
        <taxon>Neoaves</taxon>
        <taxon>Telluraves</taxon>
        <taxon>Australaves</taxon>
        <taxon>Passeriformes</taxon>
        <taxon>Sylvioidea</taxon>
        <taxon>Hirundinidae</taxon>
        <taxon>Hirundo</taxon>
    </lineage>
</organism>